<comment type="subcellular location">
    <subcellularLocation>
        <location evidence="1">Secreted</location>
    </subcellularLocation>
</comment>
<feature type="region of interest" description="Disordered" evidence="5">
    <location>
        <begin position="1313"/>
        <end position="1337"/>
    </location>
</feature>
<name>A0A1I2DW37_9GAMM</name>
<feature type="domain" description="SD-repeat containing protein B" evidence="8">
    <location>
        <begin position="1132"/>
        <end position="1215"/>
    </location>
</feature>
<feature type="domain" description="SD-repeat containing protein B" evidence="8">
    <location>
        <begin position="1717"/>
        <end position="1790"/>
    </location>
</feature>
<dbReference type="Pfam" id="PF01345">
    <property type="entry name" value="DUF11"/>
    <property type="match status" value="9"/>
</dbReference>
<evidence type="ECO:0000256" key="2">
    <source>
        <dbReference type="ARBA" id="ARBA00007257"/>
    </source>
</evidence>
<evidence type="ECO:0000313" key="10">
    <source>
        <dbReference type="Proteomes" id="UP000199477"/>
    </source>
</evidence>
<dbReference type="InterPro" id="IPR013783">
    <property type="entry name" value="Ig-like_fold"/>
</dbReference>
<evidence type="ECO:0000256" key="1">
    <source>
        <dbReference type="ARBA" id="ARBA00004613"/>
    </source>
</evidence>
<feature type="region of interest" description="Disordered" evidence="5">
    <location>
        <begin position="963"/>
        <end position="986"/>
    </location>
</feature>
<dbReference type="PANTHER" id="PTHR36108">
    <property type="entry name" value="COLOSSIN-B-RELATED"/>
    <property type="match status" value="1"/>
</dbReference>
<evidence type="ECO:0000256" key="4">
    <source>
        <dbReference type="ARBA" id="ARBA00022729"/>
    </source>
</evidence>
<feature type="domain" description="SD-repeat containing protein B" evidence="8">
    <location>
        <begin position="1248"/>
        <end position="1361"/>
    </location>
</feature>
<dbReference type="InterPro" id="IPR047589">
    <property type="entry name" value="DUF11_rpt"/>
</dbReference>
<feature type="domain" description="SD-repeat containing protein B" evidence="8">
    <location>
        <begin position="1486"/>
        <end position="1562"/>
    </location>
</feature>
<feature type="domain" description="SD-repeat containing protein B" evidence="8">
    <location>
        <begin position="1598"/>
        <end position="1678"/>
    </location>
</feature>
<keyword evidence="10" id="KW-1185">Reference proteome</keyword>
<accession>A0A1I2DW37</accession>
<feature type="domain" description="DUF11" evidence="7">
    <location>
        <begin position="722"/>
        <end position="850"/>
    </location>
</feature>
<feature type="compositionally biased region" description="Low complexity" evidence="5">
    <location>
        <begin position="828"/>
        <end position="838"/>
    </location>
</feature>
<evidence type="ECO:0000256" key="3">
    <source>
        <dbReference type="ARBA" id="ARBA00022525"/>
    </source>
</evidence>
<evidence type="ECO:0000313" key="9">
    <source>
        <dbReference type="EMBL" id="SFE84892.1"/>
    </source>
</evidence>
<feature type="region of interest" description="Disordered" evidence="5">
    <location>
        <begin position="822"/>
        <end position="847"/>
    </location>
</feature>
<dbReference type="EMBL" id="FONH01000004">
    <property type="protein sequence ID" value="SFE84892.1"/>
    <property type="molecule type" value="Genomic_DNA"/>
</dbReference>
<feature type="domain" description="DUF11" evidence="7">
    <location>
        <begin position="2318"/>
        <end position="2423"/>
    </location>
</feature>
<feature type="domain" description="DUF11" evidence="7">
    <location>
        <begin position="869"/>
        <end position="982"/>
    </location>
</feature>
<feature type="domain" description="SD-repeat containing protein B" evidence="8">
    <location>
        <begin position="1839"/>
        <end position="1913"/>
    </location>
</feature>
<feature type="domain" description="DUF11" evidence="7">
    <location>
        <begin position="169"/>
        <end position="287"/>
    </location>
</feature>
<feature type="domain" description="DUF11" evidence="7">
    <location>
        <begin position="996"/>
        <end position="1122"/>
    </location>
</feature>
<evidence type="ECO:0000259" key="7">
    <source>
        <dbReference type="Pfam" id="PF01345"/>
    </source>
</evidence>
<dbReference type="Gene3D" id="2.60.40.10">
    <property type="entry name" value="Immunoglobulins"/>
    <property type="match status" value="12"/>
</dbReference>
<comment type="similarity">
    <text evidence="2">Belongs to the serine-aspartate repeat-containing protein (SDr) family.</text>
</comment>
<feature type="signal peptide" evidence="6">
    <location>
        <begin position="1"/>
        <end position="37"/>
    </location>
</feature>
<keyword evidence="3" id="KW-0964">Secreted</keyword>
<sequence length="2640" mass="263466">MESDRTQPASLRKRSGRIFSRAVFACITLFAAAPALAAVDLVVNNSDAGSDPTPAGGIVTYTVRVDNNGSTTATGITLSDTLPAGTSYVGTSTPAGVTCGTPSGGVLSCSLGSLAAAGNVTVSIQVRAPTAGIITNTASATANEVDSDASNNTGITQDTTINQGADLALSVVQNPSGSVTSGGTLAYTFTVANQGPDTATSARITANLPPGFNVAGGLPAGCSVAGQVLTCNLSGSIASGASWVVGPINGAVGVAGGSNMALNGSVAVTSSGAAQDPDSGNNSVTANTAVLAGSDISLTKTASTGSPILTGTSFSFILAPRYTGDNPTSVTVTDTVPANFQITGNASGTGWSCGAPAGQTITCTRALGGAAPGYNIAMPQITVPVKAITAGTAITNTASASSTLTDPQAGNNAGSATVGVVDPTSDLAANKSGPNPALATVGSSFDWSISMHNNGTAPLTGTARMIDTLPIGVTLTAYKQANGWSCAPAAPFTPAAGNQTVTCTRDYTAGTPLAVGGTSQAVVYSVTANAAGTLTNTMCVSAVASAAGTPWSDNNASNDCVGSGVQAQIGPDSADLRLIKKAAQATVAAGDELDYTLEVVNSGPQTAVNVSVVDQLDTLINSNTGATGAGYIGASIANGPAGASCPAPTVSSGSGVTLQCALGDVPTCTAGSNCPVITVKIRPGGDGGARTNSAYAVSPTTADPDYSNNNDSVTTTTDARADVSVVVTGSPSPATAGQTLTYVLTVKNGDYSQAQNVSVTDQLPANVTFVSATASGGGSCGTQPAAGSTTGPGNQTLTCDWGAINRNAQQTVTVVVRPNDATQGGTLATSATASTSTTELNGANNAGSLNVPVNNAALDILGNIVDSPDPVAVGDNMTYTLTLTNSGPSYAENANFTVTLPSALLSFQALTPPAGATCSTPAVGTIGGTVTCQFGTVATSSSKVVQLTMRGEAKGTTTLRLATSSDEVAAGRDTQPGNNNPSENTTVRTKADVQLVSKTANPSSIGYREAFNYSIAVANNGPGVADGVQVTDSLPSGMVLAGTPSIATSAGFPSIPGTPCTGAAGGTNFACALGDDAAVGATATITVPVRVTGQPASNPATLTNNASITTTSLDPTPGNNSNGGNVSVTSSSIAGAVFADLNGNGVRDAGDTGIAGVTVKVSGTAVDGSAVNRTVTSAADGSYLVQFLPAGNYTVTETQPAGYRDGTDAAGSAGGTAANPGDAISGVNLPSNTAATAYNFGELPDAQIAGKVYSDLNNNGVADAGEAGIGSPPVTLALTGTDDLGQAVSLTTTTDASGNYAFKNLRPGSYTVTETQPAGYLPGKARTGTGTSNGGTPSADGNTIGAITLGIGQQGANFDFGELASTSLAGFVYIDANKNGVRDAGETAGIGGVTVTLTGTDDLGQAVNTTVTTANDGSYSFPNLRPGTYQVAETQPAQWQDGGDTVGTVGGTPNGTLAGNDVIGSIVLGAGQAGANYNFGELGQGLGGFVYVDTNGNGLRDAGETGIAGVAIAITNTATSATVNLTTDASGAYLAPNLPAGTYRIAETQPPQYADGQEQVGTLGGTHAANDVFEGVALGVSQVGANYNFGELAARLSGAVFIDGNNNGTRDAGETGIAGVTVVLTGTDVDGRAVNRSVTTDASGDYVFDGLLPANGAGYTLTETQPGAYADGAEHVGSLGGTAGAAGTSVISGIPVAPGARGTAYDFGELTGGISGSVYVDANNNGVRDSGEAPIAGVSVRLTGTDVDGKAVDRSIVTGADGSYVFAGLTKAGAGGYTLTETQPNGYIDGKSVPGMVNGAPCAACTTGTRNVNGNVPFDPAQTFSQFDFPELMPSSLAGSVYDDVNGNHVRDTGEGLGNVTVTLTGTDDLGQAVNQTATTAADGSYTFEHLRPGNYSVTETQPPGLGDVGSRAGTAGGSTTPNVISAIALPQGTAATGYDFIDHGGVLSGAVYFDKNGNGVRDAGEPGLPGVTVTLSGAVSRTITTGADGSYQFAGLVAGSYTVTETQPPLYKDGGVQVGSAGGAKGNNSVGAITLPAGINATDYNFPELTGADGSIAGSVWLNNASGNPAAKDAGEAGLSGWYAELYQNGSRVTSVPAVATDAQGNYVLTGVPAGGGYELRFRSPGGVYYGYPVSQDPDKQWNGTVDKANAMPAIKGITVGSGVAVTQQDLPLDPGGIVYDAVSRQPLAGARVTLLDPSGQPVNPQYLAGGVGNVTQTTGTDGLYQFLLLPGAPAGTYTLRVEAPAGYVTPPSGIHPPAGKQLSVPGGATTYRVSPLNGPPASGDLPPYYLAFAVSASSAGFAGNHIPVDPVLQGALRVTKTTPKINVSKGDLVPYTIEITNTLAVSLTNIAAVDLVPAGFKYRAQSARIDGVPREPLMSGRTLSWPELSIGPNQTRTLTVVLVIGSGVGEGEYTNQAWAANTLANRVVSNIGTAVVRLVPDPTFDCADLIGKVFDDKNGNGYQDQGEPGVPAVRLATVRGLLVTTDAEGRYHVPCADIPQYDRGANFVMKLDERSLPTGYRLTTENPGDVRMTAGKMSKLNFGVALHRVVRVDVSAAAFERDGDKLLEAWAAQLPQLYERIKGQPSVLRLAYHPARGEDLGKARDRLRSLQRRIDDDWHRAGDGRPVLIEQEIAEVQP</sequence>
<feature type="domain" description="DUF11" evidence="7">
    <location>
        <begin position="426"/>
        <end position="558"/>
    </location>
</feature>
<gene>
    <name evidence="9" type="ORF">SAMN02799615_01845</name>
</gene>
<feature type="chain" id="PRO_5011446971" evidence="6">
    <location>
        <begin position="38"/>
        <end position="2640"/>
    </location>
</feature>
<dbReference type="InterPro" id="IPR033764">
    <property type="entry name" value="Sdr_B"/>
</dbReference>
<protein>
    <submittedName>
        <fullName evidence="9">Conserved repeat domain-containing protein</fullName>
    </submittedName>
</protein>
<feature type="domain" description="SD-repeat containing protein B" evidence="8">
    <location>
        <begin position="1951"/>
        <end position="2021"/>
    </location>
</feature>
<dbReference type="SUPFAM" id="SSF117074">
    <property type="entry name" value="Hypothetical protein PA1324"/>
    <property type="match status" value="9"/>
</dbReference>
<feature type="domain" description="DUF11" evidence="7">
    <location>
        <begin position="575"/>
        <end position="714"/>
    </location>
</feature>
<dbReference type="InterPro" id="IPR001434">
    <property type="entry name" value="OmcB-like_DUF11"/>
</dbReference>
<dbReference type="PANTHER" id="PTHR36108:SF13">
    <property type="entry name" value="COLOSSIN-B-RELATED"/>
    <property type="match status" value="1"/>
</dbReference>
<feature type="domain" description="DUF11" evidence="7">
    <location>
        <begin position="295"/>
        <end position="418"/>
    </location>
</feature>
<feature type="domain" description="DUF11" evidence="7">
    <location>
        <begin position="40"/>
        <end position="154"/>
    </location>
</feature>
<evidence type="ECO:0000256" key="5">
    <source>
        <dbReference type="SAM" id="MobiDB-lite"/>
    </source>
</evidence>
<organism evidence="9 10">
    <name type="scientific">Dyella marensis</name>
    <dbReference type="NCBI Taxonomy" id="500610"/>
    <lineage>
        <taxon>Bacteria</taxon>
        <taxon>Pseudomonadati</taxon>
        <taxon>Pseudomonadota</taxon>
        <taxon>Gammaproteobacteria</taxon>
        <taxon>Lysobacterales</taxon>
        <taxon>Rhodanobacteraceae</taxon>
        <taxon>Dyella</taxon>
    </lineage>
</organism>
<proteinExistence type="inferred from homology"/>
<dbReference type="Proteomes" id="UP000199477">
    <property type="component" value="Unassembled WGS sequence"/>
</dbReference>
<feature type="compositionally biased region" description="Polar residues" evidence="5">
    <location>
        <begin position="975"/>
        <end position="986"/>
    </location>
</feature>
<keyword evidence="4 6" id="KW-0732">Signal</keyword>
<reference evidence="10" key="1">
    <citation type="submission" date="2016-10" db="EMBL/GenBank/DDBJ databases">
        <authorList>
            <person name="Varghese N."/>
            <person name="Submissions S."/>
        </authorList>
    </citation>
    <scope>NUCLEOTIDE SEQUENCE [LARGE SCALE GENOMIC DNA]</scope>
    <source>
        <strain evidence="10">UNC178MFTsu3.1</strain>
    </source>
</reference>
<dbReference type="GO" id="GO:0005576">
    <property type="term" value="C:extracellular region"/>
    <property type="evidence" value="ECO:0007669"/>
    <property type="project" value="UniProtKB-SubCell"/>
</dbReference>
<feature type="domain" description="SD-repeat containing protein B" evidence="8">
    <location>
        <begin position="1367"/>
        <end position="1444"/>
    </location>
</feature>
<dbReference type="RefSeq" id="WP_026633152.1">
    <property type="nucleotide sequence ID" value="NZ_FONH01000004.1"/>
</dbReference>
<dbReference type="STRING" id="500610.SAMN02799615_01845"/>
<dbReference type="SUPFAM" id="SSF49478">
    <property type="entry name" value="Cna protein B-type domain"/>
    <property type="match status" value="2"/>
</dbReference>
<dbReference type="Gene3D" id="2.60.40.3080">
    <property type="match status" value="1"/>
</dbReference>
<dbReference type="Pfam" id="PF17210">
    <property type="entry name" value="SdrD_B"/>
    <property type="match status" value="8"/>
</dbReference>
<feature type="compositionally biased region" description="Low complexity" evidence="5">
    <location>
        <begin position="1327"/>
        <end position="1336"/>
    </location>
</feature>
<evidence type="ECO:0000259" key="8">
    <source>
        <dbReference type="Pfam" id="PF17210"/>
    </source>
</evidence>
<evidence type="ECO:0000256" key="6">
    <source>
        <dbReference type="SAM" id="SignalP"/>
    </source>
</evidence>
<dbReference type="NCBIfam" id="TIGR01451">
    <property type="entry name" value="B_ant_repeat"/>
    <property type="match status" value="7"/>
</dbReference>